<dbReference type="Gene3D" id="3.30.450.30">
    <property type="entry name" value="Dynein light chain 2a, cytoplasmic"/>
    <property type="match status" value="1"/>
</dbReference>
<dbReference type="SMART" id="SM00960">
    <property type="entry name" value="Robl_LC7"/>
    <property type="match status" value="1"/>
</dbReference>
<evidence type="ECO:0000259" key="1">
    <source>
        <dbReference type="SMART" id="SM00960"/>
    </source>
</evidence>
<protein>
    <recommendedName>
        <fullName evidence="1">Roadblock/LAMTOR2 domain-containing protein</fullName>
    </recommendedName>
</protein>
<feature type="domain" description="Roadblock/LAMTOR2" evidence="1">
    <location>
        <begin position="21"/>
        <end position="111"/>
    </location>
</feature>
<name>A0A1E7M0X2_9ACTN</name>
<keyword evidence="3" id="KW-1185">Reference proteome</keyword>
<reference evidence="2 3" key="1">
    <citation type="journal article" date="2016" name="Front. Microbiol.">
        <title>Comparative Genomics Analysis of Streptomyces Species Reveals Their Adaptation to the Marine Environment and Their Diversity at the Genomic Level.</title>
        <authorList>
            <person name="Tian X."/>
            <person name="Zhang Z."/>
            <person name="Yang T."/>
            <person name="Chen M."/>
            <person name="Li J."/>
            <person name="Chen F."/>
            <person name="Yang J."/>
            <person name="Li W."/>
            <person name="Zhang B."/>
            <person name="Zhang Z."/>
            <person name="Wu J."/>
            <person name="Zhang C."/>
            <person name="Long L."/>
            <person name="Xiao J."/>
        </authorList>
    </citation>
    <scope>NUCLEOTIDE SEQUENCE [LARGE SCALE GENOMIC DNA]</scope>
    <source>
        <strain evidence="2 3">SCSIO M10372</strain>
    </source>
</reference>
<dbReference type="Proteomes" id="UP000175971">
    <property type="component" value="Unassembled WGS sequence"/>
</dbReference>
<comment type="caution">
    <text evidence="2">The sequence shown here is derived from an EMBL/GenBank/DDBJ whole genome shotgun (WGS) entry which is preliminary data.</text>
</comment>
<dbReference type="InterPro" id="IPR004942">
    <property type="entry name" value="Roadblock/LAMTOR2_dom"/>
</dbReference>
<dbReference type="InterPro" id="IPR053141">
    <property type="entry name" value="Mycobact_SerProt_Inhib_Rv3364c"/>
</dbReference>
<dbReference type="EMBL" id="LJGZ01000005">
    <property type="protein sequence ID" value="OEV22140.1"/>
    <property type="molecule type" value="Genomic_DNA"/>
</dbReference>
<dbReference type="SUPFAM" id="SSF103196">
    <property type="entry name" value="Roadblock/LC7 domain"/>
    <property type="match status" value="1"/>
</dbReference>
<dbReference type="OrthoDB" id="4177891at2"/>
<organism evidence="2 3">
    <name type="scientific">Streptomyces nanshensis</name>
    <dbReference type="NCBI Taxonomy" id="518642"/>
    <lineage>
        <taxon>Bacteria</taxon>
        <taxon>Bacillati</taxon>
        <taxon>Actinomycetota</taxon>
        <taxon>Actinomycetes</taxon>
        <taxon>Kitasatosporales</taxon>
        <taxon>Streptomycetaceae</taxon>
        <taxon>Streptomyces</taxon>
    </lineage>
</organism>
<dbReference type="AlphaFoldDB" id="A0A1E7M0X2"/>
<evidence type="ECO:0000313" key="3">
    <source>
        <dbReference type="Proteomes" id="UP000175971"/>
    </source>
</evidence>
<sequence>MSLTDYRNTVTVVGPGEEKQFDTLRDQLAENVPEATGMLLLATDGLARCAYGLPDDQDDTLAAASSGLASLATGVAKALGDSRFKHVNITLETHHMIVTTCGEGSALVVVLPLDARLGDALRETVRVAAAFRPRMGTEPRKAGS</sequence>
<dbReference type="RefSeq" id="WP_070199846.1">
    <property type="nucleotide sequence ID" value="NZ_LJGZ01000005.1"/>
</dbReference>
<accession>A0A1E7M0X2</accession>
<dbReference type="Pfam" id="PF03259">
    <property type="entry name" value="Robl_LC7"/>
    <property type="match status" value="1"/>
</dbReference>
<dbReference type="PANTHER" id="PTHR36222:SF1">
    <property type="entry name" value="SERINE PROTEASE INHIBITOR RV3364C"/>
    <property type="match status" value="1"/>
</dbReference>
<gene>
    <name evidence="2" type="ORF">AN221_04365</name>
</gene>
<dbReference type="PANTHER" id="PTHR36222">
    <property type="entry name" value="SERINE PROTEASE INHIBITOR RV3364C"/>
    <property type="match status" value="1"/>
</dbReference>
<proteinExistence type="predicted"/>
<evidence type="ECO:0000313" key="2">
    <source>
        <dbReference type="EMBL" id="OEV22140.1"/>
    </source>
</evidence>